<feature type="transmembrane region" description="Helical" evidence="1">
    <location>
        <begin position="26"/>
        <end position="54"/>
    </location>
</feature>
<dbReference type="PANTHER" id="PTHR43081:SF1">
    <property type="entry name" value="ADENYLATE CYCLASE, TERMINAL-DIFFERENTIATION SPECIFIC"/>
    <property type="match status" value="1"/>
</dbReference>
<keyword evidence="1" id="KW-1133">Transmembrane helix</keyword>
<dbReference type="PANTHER" id="PTHR43081">
    <property type="entry name" value="ADENYLATE CYCLASE, TERMINAL-DIFFERENTIATION SPECIFIC-RELATED"/>
    <property type="match status" value="1"/>
</dbReference>
<reference evidence="3 4" key="1">
    <citation type="journal article" date="2016" name="Front. Microbiol.">
        <title>Comparative Genomic Analysis Reveals a Diverse Repertoire of Genes Involved in Prokaryote-Eukaryote Interactions within the Pseudovibrio Genus.</title>
        <authorList>
            <person name="Romano S."/>
            <person name="Fernandez-Guerra A."/>
            <person name="Reen F.J."/>
            <person name="Glockner F.O."/>
            <person name="Crowley S.P."/>
            <person name="O'Sullivan O."/>
            <person name="Cotter P.D."/>
            <person name="Adams C."/>
            <person name="Dobson A.D."/>
            <person name="O'Gara F."/>
        </authorList>
    </citation>
    <scope>NUCLEOTIDE SEQUENCE [LARGE SCALE GENOMIC DNA]</scope>
    <source>
        <strain evidence="3 4">Ad2</strain>
    </source>
</reference>
<dbReference type="Pfam" id="PF00211">
    <property type="entry name" value="Guanylate_cyc"/>
    <property type="match status" value="1"/>
</dbReference>
<keyword evidence="4" id="KW-1185">Reference proteome</keyword>
<dbReference type="PATRIC" id="fig|989403.3.peg.4809"/>
<dbReference type="CDD" id="cd18773">
    <property type="entry name" value="PDC1_HK_sensor"/>
    <property type="match status" value="1"/>
</dbReference>
<feature type="domain" description="Guanylate cyclase" evidence="2">
    <location>
        <begin position="429"/>
        <end position="560"/>
    </location>
</feature>
<proteinExistence type="predicted"/>
<comment type="caution">
    <text evidence="3">The sequence shown here is derived from an EMBL/GenBank/DDBJ whole genome shotgun (WGS) entry which is preliminary data.</text>
</comment>
<dbReference type="Gene3D" id="3.30.70.1230">
    <property type="entry name" value="Nucleotide cyclase"/>
    <property type="match status" value="1"/>
</dbReference>
<dbReference type="GO" id="GO:0035556">
    <property type="term" value="P:intracellular signal transduction"/>
    <property type="evidence" value="ECO:0007669"/>
    <property type="project" value="InterPro"/>
</dbReference>
<keyword evidence="1" id="KW-0812">Transmembrane</keyword>
<evidence type="ECO:0000313" key="3">
    <source>
        <dbReference type="EMBL" id="KZL05465.1"/>
    </source>
</evidence>
<evidence type="ECO:0000256" key="1">
    <source>
        <dbReference type="SAM" id="Phobius"/>
    </source>
</evidence>
<dbReference type="SUPFAM" id="SSF55073">
    <property type="entry name" value="Nucleotide cyclase"/>
    <property type="match status" value="1"/>
</dbReference>
<dbReference type="Proteomes" id="UP000076577">
    <property type="component" value="Unassembled WGS sequence"/>
</dbReference>
<dbReference type="RefSeq" id="WP_068010654.1">
    <property type="nucleotide sequence ID" value="NZ_FOFM01000001.1"/>
</dbReference>
<protein>
    <submittedName>
        <fullName evidence="3">Adenylate cyclase 1</fullName>
        <ecNumber evidence="3">4.6.1.1</ecNumber>
    </submittedName>
</protein>
<name>A0A165T5K6_9HYPH</name>
<evidence type="ECO:0000259" key="2">
    <source>
        <dbReference type="PROSITE" id="PS50125"/>
    </source>
</evidence>
<dbReference type="STRING" id="989403.SAMN05421798_101867"/>
<evidence type="ECO:0000313" key="4">
    <source>
        <dbReference type="Proteomes" id="UP000076577"/>
    </source>
</evidence>
<dbReference type="OrthoDB" id="9789782at2"/>
<dbReference type="CDD" id="cd07302">
    <property type="entry name" value="CHD"/>
    <property type="match status" value="1"/>
</dbReference>
<feature type="transmembrane region" description="Helical" evidence="1">
    <location>
        <begin position="328"/>
        <end position="347"/>
    </location>
</feature>
<dbReference type="GO" id="GO:0004016">
    <property type="term" value="F:adenylate cyclase activity"/>
    <property type="evidence" value="ECO:0007669"/>
    <property type="project" value="UniProtKB-EC"/>
</dbReference>
<dbReference type="EMBL" id="LMCB01000152">
    <property type="protein sequence ID" value="KZL05465.1"/>
    <property type="molecule type" value="Genomic_DNA"/>
</dbReference>
<dbReference type="InterPro" id="IPR050697">
    <property type="entry name" value="Adenylyl/Guanylyl_Cyclase_3/4"/>
</dbReference>
<dbReference type="InterPro" id="IPR029787">
    <property type="entry name" value="Nucleotide_cyclase"/>
</dbReference>
<organism evidence="3 4">
    <name type="scientific">Pseudovibrio axinellae</name>
    <dbReference type="NCBI Taxonomy" id="989403"/>
    <lineage>
        <taxon>Bacteria</taxon>
        <taxon>Pseudomonadati</taxon>
        <taxon>Pseudomonadota</taxon>
        <taxon>Alphaproteobacteria</taxon>
        <taxon>Hyphomicrobiales</taxon>
        <taxon>Stappiaceae</taxon>
        <taxon>Pseudovibrio</taxon>
    </lineage>
</organism>
<dbReference type="EC" id="4.6.1.1" evidence="3"/>
<gene>
    <name evidence="3" type="primary">cyaA_4</name>
    <name evidence="3" type="ORF">PsAD2_04390</name>
</gene>
<sequence length="611" mass="67549">MDRNEDATRARTKPQSKSSKRQGWSAWRLSISTVFSIGAAFSLALIGGTVLLYVSSAANQQTTAIMRETGALIVGWGLEVVEDFFESEERLGLLVAQILSDPLVHEAPETLREQLVTILSRETSIKKIAYTFPSGQMFSAQLDDADEPIKETSVRPPNAQDMREGHMHWSQPYYDSMAGETYMDLSVYISNPVDNTISHLELAYPVTLLGGLMERIKWRQSQSPFILLGKDQVLASTEQKFIDFKPSTAKPIPTLSDLKGTPLNYIWDKKTTREYIETAYNAHIDKTPEGDYLFLYDVLAESSRLPLTIGSYTLASEFSSPFESLHKVYLGAAAFLAVGVLLMFLIGRRLADPIVALAHQAVAIKNLNMEGLKALPSSRLQEIDDANQSFNSASVAISAFSKYVPKDLVRVLLERDFDGLCNTELREMTILFSDIAGFSSVASKLTAEETTTMLNTHFQELADCISQTRGTIDKYIGDGCMAFWGAPEVMKDHAEAAIDAVRLIAEKLEHDLGDDEGPLAKLRVRIGVHTGTVVVGNIGAVERLNYTVVGDVVNVAARLQELGKKIDPKAQVIALATDETVRELKDKSDVKHLGDFKLRGRDEAVDVYRIV</sequence>
<dbReference type="PROSITE" id="PS50125">
    <property type="entry name" value="GUANYLATE_CYCLASE_2"/>
    <property type="match status" value="1"/>
</dbReference>
<dbReference type="AlphaFoldDB" id="A0A165T5K6"/>
<accession>A0A165T5K6</accession>
<keyword evidence="3" id="KW-0456">Lyase</keyword>
<dbReference type="SMART" id="SM00044">
    <property type="entry name" value="CYCc"/>
    <property type="match status" value="1"/>
</dbReference>
<keyword evidence="1" id="KW-0472">Membrane</keyword>
<dbReference type="InterPro" id="IPR001054">
    <property type="entry name" value="A/G_cyclase"/>
</dbReference>
<dbReference type="GO" id="GO:0009190">
    <property type="term" value="P:cyclic nucleotide biosynthetic process"/>
    <property type="evidence" value="ECO:0007669"/>
    <property type="project" value="InterPro"/>
</dbReference>